<feature type="domain" description="T-SNARE coiled-coil homology" evidence="7">
    <location>
        <begin position="48"/>
        <end position="110"/>
    </location>
</feature>
<evidence type="ECO:0000256" key="5">
    <source>
        <dbReference type="ARBA" id="ARBA00023136"/>
    </source>
</evidence>
<dbReference type="PANTHER" id="PTHR12791">
    <property type="entry name" value="GOLGI SNARE BET1-RELATED"/>
    <property type="match status" value="1"/>
</dbReference>
<dbReference type="EMBL" id="RBNI01022873">
    <property type="protein sequence ID" value="RUO96170.1"/>
    <property type="molecule type" value="Genomic_DNA"/>
</dbReference>
<evidence type="ECO:0000256" key="1">
    <source>
        <dbReference type="ARBA" id="ARBA00004167"/>
    </source>
</evidence>
<comment type="subcellular location">
    <subcellularLocation>
        <location evidence="1">Membrane</location>
        <topology evidence="1">Single-pass membrane protein</topology>
    </subcellularLocation>
</comment>
<dbReference type="InterPro" id="IPR000727">
    <property type="entry name" value="T_SNARE_dom"/>
</dbReference>
<evidence type="ECO:0000313" key="9">
    <source>
        <dbReference type="Proteomes" id="UP000268093"/>
    </source>
</evidence>
<evidence type="ECO:0000313" key="8">
    <source>
        <dbReference type="EMBL" id="RUO96170.1"/>
    </source>
</evidence>
<sequence length="140" mass="15802">MLILHPTIQTLLEESLGSSSRSNIGANPYRDVPSDNQRFIENDSGQQAILMREQDDQLEGISVTLVNMKETASTMHQEIDDQVILLEEMESHVDHTSDRLKKAMKKVVYILKKEEEAKSPYAIACLIIVLIILLILVITV</sequence>
<dbReference type="GO" id="GO:0012505">
    <property type="term" value="C:endomembrane system"/>
    <property type="evidence" value="ECO:0007669"/>
    <property type="project" value="UniProtKB-ARBA"/>
</dbReference>
<accession>A0A433A0B8</accession>
<dbReference type="Proteomes" id="UP000268093">
    <property type="component" value="Unassembled WGS sequence"/>
</dbReference>
<dbReference type="AlphaFoldDB" id="A0A433A0B8"/>
<dbReference type="GO" id="GO:0016020">
    <property type="term" value="C:membrane"/>
    <property type="evidence" value="ECO:0007669"/>
    <property type="project" value="UniProtKB-SubCell"/>
</dbReference>
<dbReference type="Gene3D" id="1.20.5.110">
    <property type="match status" value="1"/>
</dbReference>
<evidence type="ECO:0000256" key="3">
    <source>
        <dbReference type="ARBA" id="ARBA00022692"/>
    </source>
</evidence>
<keyword evidence="2" id="KW-0813">Transport</keyword>
<proteinExistence type="predicted"/>
<comment type="caution">
    <text evidence="8">The sequence shown here is derived from an EMBL/GenBank/DDBJ whole genome shotgun (WGS) entry which is preliminary data.</text>
</comment>
<feature type="transmembrane region" description="Helical" evidence="6">
    <location>
        <begin position="121"/>
        <end position="139"/>
    </location>
</feature>
<keyword evidence="4 6" id="KW-1133">Transmembrane helix</keyword>
<keyword evidence="3 6" id="KW-0812">Transmembrane</keyword>
<evidence type="ECO:0000256" key="6">
    <source>
        <dbReference type="SAM" id="Phobius"/>
    </source>
</evidence>
<keyword evidence="5 6" id="KW-0472">Membrane</keyword>
<dbReference type="SUPFAM" id="SSF58038">
    <property type="entry name" value="SNARE fusion complex"/>
    <property type="match status" value="1"/>
</dbReference>
<keyword evidence="9" id="KW-1185">Reference proteome</keyword>
<evidence type="ECO:0000256" key="2">
    <source>
        <dbReference type="ARBA" id="ARBA00022448"/>
    </source>
</evidence>
<dbReference type="SMART" id="SM00397">
    <property type="entry name" value="t_SNARE"/>
    <property type="match status" value="1"/>
</dbReference>
<evidence type="ECO:0000259" key="7">
    <source>
        <dbReference type="PROSITE" id="PS50192"/>
    </source>
</evidence>
<organism evidence="8 9">
    <name type="scientific">Jimgerdemannia flammicorona</name>
    <dbReference type="NCBI Taxonomy" id="994334"/>
    <lineage>
        <taxon>Eukaryota</taxon>
        <taxon>Fungi</taxon>
        <taxon>Fungi incertae sedis</taxon>
        <taxon>Mucoromycota</taxon>
        <taxon>Mucoromycotina</taxon>
        <taxon>Endogonomycetes</taxon>
        <taxon>Endogonales</taxon>
        <taxon>Endogonaceae</taxon>
        <taxon>Jimgerdemannia</taxon>
    </lineage>
</organism>
<gene>
    <name evidence="8" type="ORF">BC936DRAFT_142495</name>
</gene>
<dbReference type="OrthoDB" id="546861at2759"/>
<dbReference type="PROSITE" id="PS50192">
    <property type="entry name" value="T_SNARE"/>
    <property type="match status" value="1"/>
</dbReference>
<dbReference type="CDD" id="cd15851">
    <property type="entry name" value="SNARE_Syntaxin6"/>
    <property type="match status" value="1"/>
</dbReference>
<protein>
    <recommendedName>
        <fullName evidence="7">t-SNARE coiled-coil homology domain-containing protein</fullName>
    </recommendedName>
</protein>
<dbReference type="GO" id="GO:0005737">
    <property type="term" value="C:cytoplasm"/>
    <property type="evidence" value="ECO:0007669"/>
    <property type="project" value="UniProtKB-ARBA"/>
</dbReference>
<evidence type="ECO:0000256" key="4">
    <source>
        <dbReference type="ARBA" id="ARBA00022989"/>
    </source>
</evidence>
<reference evidence="8 9" key="1">
    <citation type="journal article" date="2018" name="New Phytol.">
        <title>Phylogenomics of Endogonaceae and evolution of mycorrhizas within Mucoromycota.</title>
        <authorList>
            <person name="Chang Y."/>
            <person name="Desiro A."/>
            <person name="Na H."/>
            <person name="Sandor L."/>
            <person name="Lipzen A."/>
            <person name="Clum A."/>
            <person name="Barry K."/>
            <person name="Grigoriev I.V."/>
            <person name="Martin F.M."/>
            <person name="Stajich J.E."/>
            <person name="Smith M.E."/>
            <person name="Bonito G."/>
            <person name="Spatafora J.W."/>
        </authorList>
    </citation>
    <scope>NUCLEOTIDE SEQUENCE [LARGE SCALE GENOMIC DNA]</scope>
    <source>
        <strain evidence="8 9">GMNB39</strain>
    </source>
</reference>
<name>A0A433A0B8_9FUNG</name>